<feature type="transmembrane region" description="Helical" evidence="9">
    <location>
        <begin position="6"/>
        <end position="26"/>
    </location>
</feature>
<dbReference type="Gene3D" id="1.20.1730.10">
    <property type="entry name" value="Sodium/glucose cotransporter"/>
    <property type="match status" value="1"/>
</dbReference>
<feature type="transmembrane region" description="Helical" evidence="9">
    <location>
        <begin position="301"/>
        <end position="321"/>
    </location>
</feature>
<protein>
    <submittedName>
        <fullName evidence="10">Sodium/glucose cotransporter</fullName>
    </submittedName>
</protein>
<feature type="transmembrane region" description="Helical" evidence="9">
    <location>
        <begin position="76"/>
        <end position="95"/>
    </location>
</feature>
<keyword evidence="11" id="KW-1185">Reference proteome</keyword>
<keyword evidence="5" id="KW-0769">Symport</keyword>
<dbReference type="RefSeq" id="WP_261626311.1">
    <property type="nucleotide sequence ID" value="NZ_CAMAPC010000006.1"/>
</dbReference>
<dbReference type="AlphaFoldDB" id="A0A9W4QXT2"/>
<comment type="subcellular location">
    <subcellularLocation>
        <location evidence="1">Membrane</location>
        <topology evidence="1">Multi-pass membrane protein</topology>
    </subcellularLocation>
</comment>
<proteinExistence type="inferred from homology"/>
<dbReference type="PROSITE" id="PS50283">
    <property type="entry name" value="NA_SOLUT_SYMP_3"/>
    <property type="match status" value="1"/>
</dbReference>
<feature type="transmembrane region" description="Helical" evidence="9">
    <location>
        <begin position="46"/>
        <end position="70"/>
    </location>
</feature>
<dbReference type="PANTHER" id="PTHR48086:SF7">
    <property type="entry name" value="SODIUM-SOLUTE SYMPORTER-RELATED"/>
    <property type="match status" value="1"/>
</dbReference>
<evidence type="ECO:0000256" key="9">
    <source>
        <dbReference type="SAM" id="Phobius"/>
    </source>
</evidence>
<feature type="transmembrane region" description="Helical" evidence="9">
    <location>
        <begin position="385"/>
        <end position="404"/>
    </location>
</feature>
<feature type="transmembrane region" description="Helical" evidence="9">
    <location>
        <begin position="443"/>
        <end position="461"/>
    </location>
</feature>
<name>A0A9W4QXT2_9GAMM</name>
<evidence type="ECO:0000256" key="6">
    <source>
        <dbReference type="ARBA" id="ARBA00022989"/>
    </source>
</evidence>
<sequence length="482" mass="51101">MSQSQSIYMLSFVAYLLGMVLISWFVSRWQRSSDDYLLAGRKVPFFLTLGTTVATMVGTGSSMGAVGFAYQHAWAGSLYGIGGALGILLLAWLFAPVRQQGFATMSEELASYVDNKEIVKKILALLIYAASIGWLGAHLIGGGMYLAWLTGVGEVSAKLIIGIGLAIYVTLGGYSAVVWTDAIQAIILFVGFLLMAYFAVDFIGGWGALSQNNIATSNGILSYQSIGVIPAVSMSLAVLVGVLATPSFRQRIYAANNVKSIRRSFFISGGLYLGFSLIPAVIGICAYLINDNLDNAAYAFPYIALNTLPLAIGGFILLAGISATLSSASSDAIAGVSVLISDIYQWLFDATIPATKQLLVSRIAMLMTVFTALALALLSNDIISYITKMVSVVLAGLCVMGLLGRFWQKYTWQGSLATLVGGSVTAILIGANHSWLSYFGNPIIPALCSASLLGILVSVFTKKSSSDVSSPQKDVSEEQVAS</sequence>
<feature type="transmembrane region" description="Helical" evidence="9">
    <location>
        <begin position="410"/>
        <end position="431"/>
    </location>
</feature>
<reference evidence="10" key="1">
    <citation type="submission" date="2022-07" db="EMBL/GenBank/DDBJ databases">
        <authorList>
            <person name="Criscuolo A."/>
        </authorList>
    </citation>
    <scope>NUCLEOTIDE SEQUENCE</scope>
    <source>
        <strain evidence="10">CIP111854</strain>
    </source>
</reference>
<accession>A0A9W4QXT2</accession>
<evidence type="ECO:0000256" key="2">
    <source>
        <dbReference type="ARBA" id="ARBA00006434"/>
    </source>
</evidence>
<evidence type="ECO:0000256" key="5">
    <source>
        <dbReference type="ARBA" id="ARBA00022847"/>
    </source>
</evidence>
<evidence type="ECO:0000256" key="7">
    <source>
        <dbReference type="ARBA" id="ARBA00023136"/>
    </source>
</evidence>
<gene>
    <name evidence="10" type="primary">sglT</name>
    <name evidence="10" type="ORF">PSECIP111854_01998</name>
</gene>
<dbReference type="Proteomes" id="UP001152467">
    <property type="component" value="Unassembled WGS sequence"/>
</dbReference>
<evidence type="ECO:0000256" key="1">
    <source>
        <dbReference type="ARBA" id="ARBA00004141"/>
    </source>
</evidence>
<dbReference type="EMBL" id="CAMAPC010000006">
    <property type="protein sequence ID" value="CAH9057447.1"/>
    <property type="molecule type" value="Genomic_DNA"/>
</dbReference>
<dbReference type="GO" id="GO:0005886">
    <property type="term" value="C:plasma membrane"/>
    <property type="evidence" value="ECO:0007669"/>
    <property type="project" value="TreeGrafter"/>
</dbReference>
<dbReference type="PANTHER" id="PTHR48086">
    <property type="entry name" value="SODIUM/PROLINE SYMPORTER-RELATED"/>
    <property type="match status" value="1"/>
</dbReference>
<keyword evidence="7 9" id="KW-0472">Membrane</keyword>
<keyword evidence="6 9" id="KW-1133">Transmembrane helix</keyword>
<evidence type="ECO:0000256" key="8">
    <source>
        <dbReference type="RuleBase" id="RU362091"/>
    </source>
</evidence>
<dbReference type="CDD" id="cd10322">
    <property type="entry name" value="SLC5sbd"/>
    <property type="match status" value="1"/>
</dbReference>
<feature type="transmembrane region" description="Helical" evidence="9">
    <location>
        <begin position="122"/>
        <end position="147"/>
    </location>
</feature>
<dbReference type="InterPro" id="IPR050277">
    <property type="entry name" value="Sodium:Solute_Symporter"/>
</dbReference>
<organism evidence="10 11">
    <name type="scientific">Pseudoalteromonas holothuriae</name>
    <dbReference type="NCBI Taxonomy" id="2963714"/>
    <lineage>
        <taxon>Bacteria</taxon>
        <taxon>Pseudomonadati</taxon>
        <taxon>Pseudomonadota</taxon>
        <taxon>Gammaproteobacteria</taxon>
        <taxon>Alteromonadales</taxon>
        <taxon>Pseudoalteromonadaceae</taxon>
        <taxon>Pseudoalteromonas</taxon>
    </lineage>
</organism>
<comment type="similarity">
    <text evidence="2 8">Belongs to the sodium:solute symporter (SSF) (TC 2.A.21) family.</text>
</comment>
<keyword evidence="4 9" id="KW-0812">Transmembrane</keyword>
<feature type="transmembrane region" description="Helical" evidence="9">
    <location>
        <begin position="159"/>
        <end position="179"/>
    </location>
</feature>
<dbReference type="InterPro" id="IPR001734">
    <property type="entry name" value="Na/solute_symporter"/>
</dbReference>
<evidence type="ECO:0000313" key="10">
    <source>
        <dbReference type="EMBL" id="CAH9057447.1"/>
    </source>
</evidence>
<dbReference type="InterPro" id="IPR038377">
    <property type="entry name" value="Na/Glc_symporter_sf"/>
</dbReference>
<comment type="caution">
    <text evidence="10">The sequence shown here is derived from an EMBL/GenBank/DDBJ whole genome shotgun (WGS) entry which is preliminary data.</text>
</comment>
<evidence type="ECO:0000313" key="11">
    <source>
        <dbReference type="Proteomes" id="UP001152467"/>
    </source>
</evidence>
<evidence type="ECO:0000256" key="4">
    <source>
        <dbReference type="ARBA" id="ARBA00022692"/>
    </source>
</evidence>
<feature type="transmembrane region" description="Helical" evidence="9">
    <location>
        <begin position="186"/>
        <end position="209"/>
    </location>
</feature>
<evidence type="ECO:0000256" key="3">
    <source>
        <dbReference type="ARBA" id="ARBA00022448"/>
    </source>
</evidence>
<feature type="transmembrane region" description="Helical" evidence="9">
    <location>
        <begin position="221"/>
        <end position="244"/>
    </location>
</feature>
<keyword evidence="3" id="KW-0813">Transport</keyword>
<dbReference type="GO" id="GO:0015293">
    <property type="term" value="F:symporter activity"/>
    <property type="evidence" value="ECO:0007669"/>
    <property type="project" value="UniProtKB-KW"/>
</dbReference>
<dbReference type="Pfam" id="PF00474">
    <property type="entry name" value="SSF"/>
    <property type="match status" value="1"/>
</dbReference>
<feature type="transmembrane region" description="Helical" evidence="9">
    <location>
        <begin position="359"/>
        <end position="378"/>
    </location>
</feature>
<feature type="transmembrane region" description="Helical" evidence="9">
    <location>
        <begin position="265"/>
        <end position="289"/>
    </location>
</feature>